<dbReference type="EMBL" id="LXNG01000025">
    <property type="protein sequence ID" value="OAG66634.1"/>
    <property type="molecule type" value="Genomic_DNA"/>
</dbReference>
<evidence type="ECO:0000313" key="2">
    <source>
        <dbReference type="EMBL" id="MEA5126200.1"/>
    </source>
</evidence>
<dbReference type="Proteomes" id="UP000077659">
    <property type="component" value="Unassembled WGS sequence"/>
</dbReference>
<keyword evidence="1" id="KW-0812">Transmembrane</keyword>
<evidence type="ECO:0000256" key="1">
    <source>
        <dbReference type="SAM" id="Phobius"/>
    </source>
</evidence>
<reference evidence="3 4" key="1">
    <citation type="submission" date="2016-05" db="EMBL/GenBank/DDBJ databases">
        <title>Pathogenic, phenotypic and molecular characterisation of Xanthomonas nasturtii sp. nov. and Xanthomonas floridensis sp. nov., new species of Xanthomonas associated with watercress production in Florida.</title>
        <authorList>
            <person name="Vicente J.G."/>
            <person name="Rothwell S."/>
            <person name="Holub E.B."/>
            <person name="Studholme D.J."/>
        </authorList>
    </citation>
    <scope>NUCLEOTIDE SEQUENCE [LARGE SCALE GENOMIC DNA]</scope>
    <source>
        <strain evidence="3 4">WHRI 8848</strain>
    </source>
</reference>
<dbReference type="Proteomes" id="UP001303614">
    <property type="component" value="Unassembled WGS sequence"/>
</dbReference>
<reference evidence="2 5" key="2">
    <citation type="submission" date="2023-12" db="EMBL/GenBank/DDBJ databases">
        <title>Genome sequencing of Xanthomonas floridensis.</title>
        <authorList>
            <person name="Greer S."/>
            <person name="Harrison J."/>
            <person name="Grant M."/>
            <person name="Vicente J."/>
            <person name="Studholme D."/>
        </authorList>
    </citation>
    <scope>NUCLEOTIDE SEQUENCE [LARGE SCALE GENOMIC DNA]</scope>
    <source>
        <strain evidence="2 5">WHRI 8848</strain>
    </source>
</reference>
<feature type="transmembrane region" description="Helical" evidence="1">
    <location>
        <begin position="6"/>
        <end position="26"/>
    </location>
</feature>
<accession>A0A1A9M804</accession>
<evidence type="ECO:0000313" key="4">
    <source>
        <dbReference type="Proteomes" id="UP000077659"/>
    </source>
</evidence>
<keyword evidence="1" id="KW-0472">Membrane</keyword>
<keyword evidence="5" id="KW-1185">Reference proteome</keyword>
<dbReference type="AlphaFoldDB" id="A0A1A9M804"/>
<evidence type="ECO:0000313" key="5">
    <source>
        <dbReference type="Proteomes" id="UP001303614"/>
    </source>
</evidence>
<gene>
    <name evidence="3" type="ORF">A7D17_20610</name>
    <name evidence="2" type="ORF">VB146_20575</name>
</gene>
<evidence type="ECO:0000313" key="3">
    <source>
        <dbReference type="EMBL" id="OAG66634.1"/>
    </source>
</evidence>
<dbReference type="OrthoDB" id="5997434at2"/>
<dbReference type="EMBL" id="JAYFSO010000036">
    <property type="protein sequence ID" value="MEA5126200.1"/>
    <property type="molecule type" value="Genomic_DNA"/>
</dbReference>
<proteinExistence type="predicted"/>
<keyword evidence="1" id="KW-1133">Transmembrane helix</keyword>
<feature type="transmembrane region" description="Helical" evidence="1">
    <location>
        <begin position="61"/>
        <end position="85"/>
    </location>
</feature>
<comment type="caution">
    <text evidence="3">The sequence shown here is derived from an EMBL/GenBank/DDBJ whole genome shotgun (WGS) entry which is preliminary data.</text>
</comment>
<name>A0A1A9M804_9XANT</name>
<organism evidence="3 4">
    <name type="scientific">Xanthomonas floridensis</name>
    <dbReference type="NCBI Taxonomy" id="1843580"/>
    <lineage>
        <taxon>Bacteria</taxon>
        <taxon>Pseudomonadati</taxon>
        <taxon>Pseudomonadota</taxon>
        <taxon>Gammaproteobacteria</taxon>
        <taxon>Lysobacterales</taxon>
        <taxon>Lysobacteraceae</taxon>
        <taxon>Xanthomonas</taxon>
    </lineage>
</organism>
<dbReference type="RefSeq" id="WP_064509882.1">
    <property type="nucleotide sequence ID" value="NZ_JAYFSN010000038.1"/>
</dbReference>
<sequence>MTNWLAQAVIGGIVASMVIHLARWAYGKAIFWNDRVGLAINRAELRKIEHLGQDKFHVMQFLLVQVLCCFGILGIAIMLAPLAFMTDGAKWIAPGLGLLGLSIYGCVIYPLGMIVRLRKGAAYIERQRSLIERTERRLELVSKKA</sequence>
<feature type="transmembrane region" description="Helical" evidence="1">
    <location>
        <begin position="91"/>
        <end position="111"/>
    </location>
</feature>
<protein>
    <submittedName>
        <fullName evidence="3">Uncharacterized protein</fullName>
    </submittedName>
</protein>